<sequence length="225" mass="25042">MNRIITRAAAFIATAAISVCAVSCGSKEEKKEKDDHNMVGIDVQGDVSLDELGYGATQHDDTPETSDVPIGVSYDPRYVTAEEAAKVVDYFYSLSTKDAAMHENAVYPAVLKYRLESLEQASTQDLLNSLYDIYKGYTEKDFEFTYVLIEDIVEEKNDKSAYEEYDYVLSQVAPDAKVTAKKLLKVNCTYTEPGGHGSYSLMLHRGNKYVDVAVYTIDGEPYVIS</sequence>
<name>A0A1H6KVN3_RUMFL</name>
<evidence type="ECO:0000313" key="3">
    <source>
        <dbReference type="Proteomes" id="UP000183190"/>
    </source>
</evidence>
<gene>
    <name evidence="2" type="ORF">SAMN02910265_02638</name>
</gene>
<feature type="chain" id="PRO_5010227478" description="Lipoprotein" evidence="1">
    <location>
        <begin position="22"/>
        <end position="225"/>
    </location>
</feature>
<dbReference type="OrthoDB" id="1820576at2"/>
<protein>
    <recommendedName>
        <fullName evidence="4">Lipoprotein</fullName>
    </recommendedName>
</protein>
<dbReference type="AlphaFoldDB" id="A0A1H6KVN3"/>
<keyword evidence="1" id="KW-0732">Signal</keyword>
<evidence type="ECO:0000313" key="2">
    <source>
        <dbReference type="EMBL" id="SEH77673.1"/>
    </source>
</evidence>
<organism evidence="2 3">
    <name type="scientific">Ruminococcus flavefaciens</name>
    <dbReference type="NCBI Taxonomy" id="1265"/>
    <lineage>
        <taxon>Bacteria</taxon>
        <taxon>Bacillati</taxon>
        <taxon>Bacillota</taxon>
        <taxon>Clostridia</taxon>
        <taxon>Eubacteriales</taxon>
        <taxon>Oscillospiraceae</taxon>
        <taxon>Ruminococcus</taxon>
    </lineage>
</organism>
<feature type="signal peptide" evidence="1">
    <location>
        <begin position="1"/>
        <end position="21"/>
    </location>
</feature>
<evidence type="ECO:0000256" key="1">
    <source>
        <dbReference type="SAM" id="SignalP"/>
    </source>
</evidence>
<proteinExistence type="predicted"/>
<reference evidence="2 3" key="1">
    <citation type="submission" date="2016-10" db="EMBL/GenBank/DDBJ databases">
        <authorList>
            <person name="de Groot N.N."/>
        </authorList>
    </citation>
    <scope>NUCLEOTIDE SEQUENCE [LARGE SCALE GENOMIC DNA]</scope>
    <source>
        <strain evidence="2 3">YAD2003</strain>
    </source>
</reference>
<dbReference type="EMBL" id="FNWV01000011">
    <property type="protein sequence ID" value="SEH77673.1"/>
    <property type="molecule type" value="Genomic_DNA"/>
</dbReference>
<accession>A0A1H6KVN3</accession>
<evidence type="ECO:0008006" key="4">
    <source>
        <dbReference type="Google" id="ProtNLM"/>
    </source>
</evidence>
<dbReference type="RefSeq" id="WP_074718176.1">
    <property type="nucleotide sequence ID" value="NZ_FNWV01000011.1"/>
</dbReference>
<dbReference type="Proteomes" id="UP000183190">
    <property type="component" value="Unassembled WGS sequence"/>
</dbReference>